<dbReference type="InterPro" id="IPR003611">
    <property type="entry name" value="NUMOD3"/>
</dbReference>
<proteinExistence type="predicted"/>
<feature type="region of interest" description="Disordered" evidence="1">
    <location>
        <begin position="433"/>
        <end position="463"/>
    </location>
</feature>
<accession>A0A0K9PD41</accession>
<feature type="compositionally biased region" description="Polar residues" evidence="1">
    <location>
        <begin position="95"/>
        <end position="111"/>
    </location>
</feature>
<dbReference type="STRING" id="29655.A0A0K9PD41"/>
<dbReference type="PANTHER" id="PTHR34199">
    <property type="entry name" value="NUMOD3 MOTIF FAMILY PROTEIN, EXPRESSED"/>
    <property type="match status" value="1"/>
</dbReference>
<organism evidence="3 4">
    <name type="scientific">Zostera marina</name>
    <name type="common">Eelgrass</name>
    <dbReference type="NCBI Taxonomy" id="29655"/>
    <lineage>
        <taxon>Eukaryota</taxon>
        <taxon>Viridiplantae</taxon>
        <taxon>Streptophyta</taxon>
        <taxon>Embryophyta</taxon>
        <taxon>Tracheophyta</taxon>
        <taxon>Spermatophyta</taxon>
        <taxon>Magnoliopsida</taxon>
        <taxon>Liliopsida</taxon>
        <taxon>Zosteraceae</taxon>
        <taxon>Zostera</taxon>
    </lineage>
</organism>
<feature type="domain" description="Nuclease associated modular" evidence="2">
    <location>
        <begin position="168"/>
        <end position="184"/>
    </location>
</feature>
<evidence type="ECO:0000313" key="4">
    <source>
        <dbReference type="Proteomes" id="UP000036987"/>
    </source>
</evidence>
<protein>
    <recommendedName>
        <fullName evidence="2">Nuclease associated modular domain-containing protein</fullName>
    </recommendedName>
</protein>
<feature type="domain" description="Nuclease associated modular" evidence="2">
    <location>
        <begin position="136"/>
        <end position="152"/>
    </location>
</feature>
<feature type="compositionally biased region" description="Basic residues" evidence="1">
    <location>
        <begin position="248"/>
        <end position="259"/>
    </location>
</feature>
<feature type="region of interest" description="Disordered" evidence="1">
    <location>
        <begin position="124"/>
        <end position="143"/>
    </location>
</feature>
<feature type="region of interest" description="Disordered" evidence="1">
    <location>
        <begin position="243"/>
        <end position="264"/>
    </location>
</feature>
<evidence type="ECO:0000256" key="1">
    <source>
        <dbReference type="SAM" id="MobiDB-lite"/>
    </source>
</evidence>
<gene>
    <name evidence="3" type="ORF">ZOSMA_283G00140</name>
</gene>
<dbReference type="SMART" id="SM00496">
    <property type="entry name" value="IENR2"/>
    <property type="match status" value="2"/>
</dbReference>
<evidence type="ECO:0000313" key="3">
    <source>
        <dbReference type="EMBL" id="KMZ66891.1"/>
    </source>
</evidence>
<dbReference type="AlphaFoldDB" id="A0A0K9PD41"/>
<dbReference type="PANTHER" id="PTHR34199:SF2">
    <property type="entry name" value="NUMOD3 MOTIF FAMILY PROTEIN, EXPRESSED"/>
    <property type="match status" value="1"/>
</dbReference>
<sequence length="557" mass="64121">MPSLDNVTWQCPFRNCSGVWTAQIFSHYRTPCRLSYKHLPKLFQFQFSKTTFQKQTHYSPLVWASSVEAVTLKEPSFSVYSDDNDDDYEDMQFDSNSQVIVSPTPNEGNSSELDDREKLRRSRISKANKGNVPWNKGRKHSPETLKKIREKTRLAMQDPKVKLKLMNIGHAQSEETRAKIGIGVREGWVRRRKMLSIQENCRMEWQDVIAKASRLGFHDQEELQWDSYIKLDEELKKEWLESVEKRKTSPKPKGSKRAPKSFEQRRKISEAISAKWNDEGYRGRVCSALAKYHGAADRGGRITRKPNPTRVKKKPIELEDAMFELTVMKKSNNVKKKRTIVPKYKDPMASTKLDMIKKIKAQRTEMDVRKREAIDKAKSLIAEAEEAARSLEIAALTNSVARCSLIETRKLIAEATRSLESIERGEMTRVQDNSINSNRNGMATRYPSPYLEPDRQVNGKSQLPSTEKNMRMDLNFDKLEVKSAVNGEEICEDLGFPFPSLNPDITSVGEEKKSKETISLQGRQEIKVMDNSQHNDIIDAKKKKKWICGRLVEVEED</sequence>
<reference evidence="4" key="1">
    <citation type="journal article" date="2016" name="Nature">
        <title>The genome of the seagrass Zostera marina reveals angiosperm adaptation to the sea.</title>
        <authorList>
            <person name="Olsen J.L."/>
            <person name="Rouze P."/>
            <person name="Verhelst B."/>
            <person name="Lin Y.-C."/>
            <person name="Bayer T."/>
            <person name="Collen J."/>
            <person name="Dattolo E."/>
            <person name="De Paoli E."/>
            <person name="Dittami S."/>
            <person name="Maumus F."/>
            <person name="Michel G."/>
            <person name="Kersting A."/>
            <person name="Lauritano C."/>
            <person name="Lohaus R."/>
            <person name="Toepel M."/>
            <person name="Tonon T."/>
            <person name="Vanneste K."/>
            <person name="Amirebrahimi M."/>
            <person name="Brakel J."/>
            <person name="Bostroem C."/>
            <person name="Chovatia M."/>
            <person name="Grimwood J."/>
            <person name="Jenkins J.W."/>
            <person name="Jueterbock A."/>
            <person name="Mraz A."/>
            <person name="Stam W.T."/>
            <person name="Tice H."/>
            <person name="Bornberg-Bauer E."/>
            <person name="Green P.J."/>
            <person name="Pearson G.A."/>
            <person name="Procaccini G."/>
            <person name="Duarte C.M."/>
            <person name="Schmutz J."/>
            <person name="Reusch T.B.H."/>
            <person name="Van de Peer Y."/>
        </authorList>
    </citation>
    <scope>NUCLEOTIDE SEQUENCE [LARGE SCALE GENOMIC DNA]</scope>
    <source>
        <strain evidence="4">cv. Finnish</strain>
    </source>
</reference>
<dbReference type="Pfam" id="PF07460">
    <property type="entry name" value="NUMOD3"/>
    <property type="match status" value="1"/>
</dbReference>
<name>A0A0K9PD41_ZOSMR</name>
<feature type="region of interest" description="Disordered" evidence="1">
    <location>
        <begin position="94"/>
        <end position="118"/>
    </location>
</feature>
<dbReference type="GO" id="GO:0003677">
    <property type="term" value="F:DNA binding"/>
    <property type="evidence" value="ECO:0007669"/>
    <property type="project" value="InterPro"/>
</dbReference>
<evidence type="ECO:0000259" key="2">
    <source>
        <dbReference type="SMART" id="SM00496"/>
    </source>
</evidence>
<comment type="caution">
    <text evidence="3">The sequence shown here is derived from an EMBL/GenBank/DDBJ whole genome shotgun (WGS) entry which is preliminary data.</text>
</comment>
<dbReference type="OrthoDB" id="1935413at2759"/>
<dbReference type="EMBL" id="LFYR01000940">
    <property type="protein sequence ID" value="KMZ66891.1"/>
    <property type="molecule type" value="Genomic_DNA"/>
</dbReference>
<keyword evidence="4" id="KW-1185">Reference proteome</keyword>
<dbReference type="Proteomes" id="UP000036987">
    <property type="component" value="Unassembled WGS sequence"/>
</dbReference>